<evidence type="ECO:0000256" key="3">
    <source>
        <dbReference type="ARBA" id="ARBA00047806"/>
    </source>
</evidence>
<dbReference type="Gene3D" id="3.30.1060.10">
    <property type="entry name" value="Peptide methionine sulphoxide reductase MsrA"/>
    <property type="match status" value="1"/>
</dbReference>
<evidence type="ECO:0000259" key="5">
    <source>
        <dbReference type="Pfam" id="PF01625"/>
    </source>
</evidence>
<keyword evidence="2" id="KW-0560">Oxidoreductase</keyword>
<gene>
    <name evidence="6" type="ORF">SAMN05660648_00967</name>
</gene>
<dbReference type="GO" id="GO:0008113">
    <property type="term" value="F:peptide-methionine (S)-S-oxide reductase activity"/>
    <property type="evidence" value="ECO:0007669"/>
    <property type="project" value="UniProtKB-EC"/>
</dbReference>
<proteinExistence type="predicted"/>
<dbReference type="GO" id="GO:0034599">
    <property type="term" value="P:cellular response to oxidative stress"/>
    <property type="evidence" value="ECO:0007669"/>
    <property type="project" value="TreeGrafter"/>
</dbReference>
<sequence length="190" mass="21003">MSVVYTKKIYFSGGDFHELQEVFAHVPGVVSTCTGYINGERDTAYSEIAAGEVKAYMGVEVTYNPKKMDISQLLDLLFGVVNPYVTDGQGKARGEMYRAGVFYASAEDEPQVQLHLNFIANRGKAPVVGNAGLTVNDPNSNPKLARKLCAIAAPLENFQPAEAEHQDYLARHPEAETYIDFDKLRAYVKF</sequence>
<protein>
    <recommendedName>
        <fullName evidence="1">peptide-methionine (S)-S-oxide reductase</fullName>
        <ecNumber evidence="1">1.8.4.11</ecNumber>
    </recommendedName>
</protein>
<dbReference type="PANTHER" id="PTHR42799">
    <property type="entry name" value="MITOCHONDRIAL PEPTIDE METHIONINE SULFOXIDE REDUCTASE"/>
    <property type="match status" value="1"/>
</dbReference>
<comment type="catalytic activity">
    <reaction evidence="3">
        <text>L-methionyl-[protein] + [thioredoxin]-disulfide + H2O = L-methionyl-(S)-S-oxide-[protein] + [thioredoxin]-dithiol</text>
        <dbReference type="Rhea" id="RHEA:14217"/>
        <dbReference type="Rhea" id="RHEA-COMP:10698"/>
        <dbReference type="Rhea" id="RHEA-COMP:10700"/>
        <dbReference type="Rhea" id="RHEA-COMP:12313"/>
        <dbReference type="Rhea" id="RHEA-COMP:12315"/>
        <dbReference type="ChEBI" id="CHEBI:15377"/>
        <dbReference type="ChEBI" id="CHEBI:16044"/>
        <dbReference type="ChEBI" id="CHEBI:29950"/>
        <dbReference type="ChEBI" id="CHEBI:44120"/>
        <dbReference type="ChEBI" id="CHEBI:50058"/>
        <dbReference type="EC" id="1.8.4.11"/>
    </reaction>
</comment>
<evidence type="ECO:0000256" key="2">
    <source>
        <dbReference type="ARBA" id="ARBA00023002"/>
    </source>
</evidence>
<dbReference type="Proteomes" id="UP000183469">
    <property type="component" value="Unassembled WGS sequence"/>
</dbReference>
<dbReference type="GO" id="GO:0005737">
    <property type="term" value="C:cytoplasm"/>
    <property type="evidence" value="ECO:0007669"/>
    <property type="project" value="TreeGrafter"/>
</dbReference>
<dbReference type="PANTHER" id="PTHR42799:SF2">
    <property type="entry name" value="MITOCHONDRIAL PEPTIDE METHIONINE SULFOXIDE REDUCTASE"/>
    <property type="match status" value="1"/>
</dbReference>
<dbReference type="RefSeq" id="WP_074671271.1">
    <property type="nucleotide sequence ID" value="NZ_FNQG01000003.1"/>
</dbReference>
<dbReference type="AlphaFoldDB" id="A0A1H3WHH1"/>
<name>A0A1H3WHH1_SELRU</name>
<dbReference type="EC" id="1.8.4.11" evidence="1"/>
<dbReference type="InterPro" id="IPR050162">
    <property type="entry name" value="MsrA_MetSO_reductase"/>
</dbReference>
<reference evidence="6 7" key="1">
    <citation type="submission" date="2016-10" db="EMBL/GenBank/DDBJ databases">
        <authorList>
            <person name="de Groot N.N."/>
        </authorList>
    </citation>
    <scope>NUCLEOTIDE SEQUENCE [LARGE SCALE GENOMIC DNA]</scope>
    <source>
        <strain evidence="6 7">DSM 2872</strain>
    </source>
</reference>
<dbReference type="InterPro" id="IPR002569">
    <property type="entry name" value="Met_Sox_Rdtase_MsrA_dom"/>
</dbReference>
<accession>A0A1H3WHH1</accession>
<feature type="domain" description="Peptide methionine sulphoxide reductase MsrA" evidence="5">
    <location>
        <begin position="8"/>
        <end position="175"/>
    </location>
</feature>
<evidence type="ECO:0000256" key="1">
    <source>
        <dbReference type="ARBA" id="ARBA00012502"/>
    </source>
</evidence>
<evidence type="ECO:0000313" key="7">
    <source>
        <dbReference type="Proteomes" id="UP000183469"/>
    </source>
</evidence>
<comment type="catalytic activity">
    <reaction evidence="4">
        <text>[thioredoxin]-disulfide + L-methionine + H2O = L-methionine (S)-S-oxide + [thioredoxin]-dithiol</text>
        <dbReference type="Rhea" id="RHEA:19993"/>
        <dbReference type="Rhea" id="RHEA-COMP:10698"/>
        <dbReference type="Rhea" id="RHEA-COMP:10700"/>
        <dbReference type="ChEBI" id="CHEBI:15377"/>
        <dbReference type="ChEBI" id="CHEBI:29950"/>
        <dbReference type="ChEBI" id="CHEBI:50058"/>
        <dbReference type="ChEBI" id="CHEBI:57844"/>
        <dbReference type="ChEBI" id="CHEBI:58772"/>
        <dbReference type="EC" id="1.8.4.11"/>
    </reaction>
</comment>
<evidence type="ECO:0000256" key="4">
    <source>
        <dbReference type="ARBA" id="ARBA00048782"/>
    </source>
</evidence>
<dbReference type="EMBL" id="FNQG01000003">
    <property type="protein sequence ID" value="SDZ85844.1"/>
    <property type="molecule type" value="Genomic_DNA"/>
</dbReference>
<dbReference type="OrthoDB" id="4174719at2"/>
<dbReference type="InterPro" id="IPR036509">
    <property type="entry name" value="Met_Sox_Rdtase_MsrA_sf"/>
</dbReference>
<dbReference type="Pfam" id="PF01625">
    <property type="entry name" value="PMSR"/>
    <property type="match status" value="1"/>
</dbReference>
<dbReference type="SUPFAM" id="SSF55068">
    <property type="entry name" value="Peptide methionine sulfoxide reductase"/>
    <property type="match status" value="1"/>
</dbReference>
<evidence type="ECO:0000313" key="6">
    <source>
        <dbReference type="EMBL" id="SDZ85844.1"/>
    </source>
</evidence>
<organism evidence="6 7">
    <name type="scientific">Selenomonas ruminantium</name>
    <dbReference type="NCBI Taxonomy" id="971"/>
    <lineage>
        <taxon>Bacteria</taxon>
        <taxon>Bacillati</taxon>
        <taxon>Bacillota</taxon>
        <taxon>Negativicutes</taxon>
        <taxon>Selenomonadales</taxon>
        <taxon>Selenomonadaceae</taxon>
        <taxon>Selenomonas</taxon>
    </lineage>
</organism>